<evidence type="ECO:0000256" key="5">
    <source>
        <dbReference type="ARBA" id="ARBA00011944"/>
    </source>
</evidence>
<keyword evidence="17" id="KW-1185">Reference proteome</keyword>
<dbReference type="STRING" id="1229780.BN381_110032"/>
<evidence type="ECO:0000256" key="3">
    <source>
        <dbReference type="ARBA" id="ARBA00009400"/>
    </source>
</evidence>
<keyword evidence="9 13" id="KW-0808">Transferase</keyword>
<dbReference type="Gene3D" id="3.90.1170.20">
    <property type="entry name" value="Quinolinate phosphoribosyl transferase, N-terminal domain"/>
    <property type="match status" value="1"/>
</dbReference>
<dbReference type="NCBIfam" id="TIGR00078">
    <property type="entry name" value="nadC"/>
    <property type="match status" value="1"/>
</dbReference>
<comment type="caution">
    <text evidence="16">The sequence shown here is derived from an EMBL/GenBank/DDBJ whole genome shotgun (WGS) entry which is preliminary data.</text>
</comment>
<dbReference type="HOGENOM" id="CLU_039622_0_1_11"/>
<gene>
    <name evidence="16" type="ORF">BN381_110032</name>
</gene>
<accession>R4YZC5</accession>
<evidence type="ECO:0000259" key="15">
    <source>
        <dbReference type="Pfam" id="PF02749"/>
    </source>
</evidence>
<dbReference type="Gene3D" id="3.20.20.70">
    <property type="entry name" value="Aldolase class I"/>
    <property type="match status" value="1"/>
</dbReference>
<evidence type="ECO:0000313" key="16">
    <source>
        <dbReference type="EMBL" id="CCM62366.1"/>
    </source>
</evidence>
<dbReference type="PANTHER" id="PTHR32179:SF3">
    <property type="entry name" value="NICOTINATE-NUCLEOTIDE PYROPHOSPHORYLASE [CARBOXYLATING]"/>
    <property type="match status" value="1"/>
</dbReference>
<proteinExistence type="inferred from homology"/>
<reference evidence="16 17" key="1">
    <citation type="journal article" date="2013" name="ISME J.">
        <title>Metabolic model for the filamentous 'Candidatus Microthrix parvicella' based on genomic and metagenomic analyses.</title>
        <authorList>
            <person name="Jon McIlroy S."/>
            <person name="Kristiansen R."/>
            <person name="Albertsen M."/>
            <person name="Michael Karst S."/>
            <person name="Rossetti S."/>
            <person name="Lund Nielsen J."/>
            <person name="Tandoi V."/>
            <person name="James Seviour R."/>
            <person name="Nielsen P.H."/>
        </authorList>
    </citation>
    <scope>NUCLEOTIDE SEQUENCE [LARGE SCALE GENOMIC DNA]</scope>
    <source>
        <strain evidence="16 17">RN1</strain>
    </source>
</reference>
<comment type="subunit">
    <text evidence="4">Hexamer formed by 3 homodimers.</text>
</comment>
<dbReference type="GO" id="GO:0009435">
    <property type="term" value="P:NAD+ biosynthetic process"/>
    <property type="evidence" value="ECO:0007669"/>
    <property type="project" value="UniProtKB-UniPathway"/>
</dbReference>
<evidence type="ECO:0000259" key="14">
    <source>
        <dbReference type="Pfam" id="PF01729"/>
    </source>
</evidence>
<evidence type="ECO:0000256" key="1">
    <source>
        <dbReference type="ARBA" id="ARBA00003237"/>
    </source>
</evidence>
<dbReference type="PANTHER" id="PTHR32179">
    <property type="entry name" value="NICOTINATE-NUCLEOTIDE PYROPHOSPHORYLASE [CARBOXYLATING]"/>
    <property type="match status" value="1"/>
</dbReference>
<evidence type="ECO:0000256" key="8">
    <source>
        <dbReference type="ARBA" id="ARBA00022676"/>
    </source>
</evidence>
<dbReference type="InterPro" id="IPR002638">
    <property type="entry name" value="Quinolinate_PRibosylTrfase_C"/>
</dbReference>
<dbReference type="InterPro" id="IPR037128">
    <property type="entry name" value="Quinolinate_PRibosylTase_N_sf"/>
</dbReference>
<evidence type="ECO:0000313" key="17">
    <source>
        <dbReference type="Proteomes" id="UP000018291"/>
    </source>
</evidence>
<comment type="similarity">
    <text evidence="3 13">Belongs to the NadC/ModD family.</text>
</comment>
<dbReference type="InterPro" id="IPR022412">
    <property type="entry name" value="Quinolinate_PRibosylTrfase_N"/>
</dbReference>
<dbReference type="GO" id="GO:0005737">
    <property type="term" value="C:cytoplasm"/>
    <property type="evidence" value="ECO:0007669"/>
    <property type="project" value="TreeGrafter"/>
</dbReference>
<dbReference type="AlphaFoldDB" id="R4YZC5"/>
<dbReference type="EC" id="2.4.2.19" evidence="5"/>
<dbReference type="Proteomes" id="UP000018291">
    <property type="component" value="Unassembled WGS sequence"/>
</dbReference>
<dbReference type="Pfam" id="PF01729">
    <property type="entry name" value="QRPTase_C"/>
    <property type="match status" value="1"/>
</dbReference>
<evidence type="ECO:0000256" key="7">
    <source>
        <dbReference type="ARBA" id="ARBA00022642"/>
    </source>
</evidence>
<dbReference type="InterPro" id="IPR004393">
    <property type="entry name" value="NadC"/>
</dbReference>
<organism evidence="16 17">
    <name type="scientific">Candidatus Neomicrothrix parvicella RN1</name>
    <dbReference type="NCBI Taxonomy" id="1229780"/>
    <lineage>
        <taxon>Bacteria</taxon>
        <taxon>Bacillati</taxon>
        <taxon>Actinomycetota</taxon>
        <taxon>Acidimicrobiia</taxon>
        <taxon>Acidimicrobiales</taxon>
        <taxon>Microthrixaceae</taxon>
        <taxon>Candidatus Neomicrothrix</taxon>
    </lineage>
</organism>
<dbReference type="InterPro" id="IPR036068">
    <property type="entry name" value="Nicotinate_pribotase-like_C"/>
</dbReference>
<dbReference type="SUPFAM" id="SSF54675">
    <property type="entry name" value="Nicotinate/Quinolinate PRTase N-terminal domain-like"/>
    <property type="match status" value="1"/>
</dbReference>
<dbReference type="PIRSF" id="PIRSF006250">
    <property type="entry name" value="NadC_ModD"/>
    <property type="match status" value="1"/>
</dbReference>
<evidence type="ECO:0000256" key="12">
    <source>
        <dbReference type="ARBA" id="ARBA00069173"/>
    </source>
</evidence>
<evidence type="ECO:0000256" key="6">
    <source>
        <dbReference type="ARBA" id="ARBA00020990"/>
    </source>
</evidence>
<dbReference type="UniPathway" id="UPA00253">
    <property type="reaction ID" value="UER00331"/>
</dbReference>
<dbReference type="InterPro" id="IPR027277">
    <property type="entry name" value="NadC/ModD"/>
</dbReference>
<dbReference type="CDD" id="cd01572">
    <property type="entry name" value="QPRTase"/>
    <property type="match status" value="1"/>
</dbReference>
<dbReference type="FunFam" id="3.20.20.70:FF:000030">
    <property type="entry name" value="Nicotinate-nucleotide pyrophosphorylase, carboxylating"/>
    <property type="match status" value="1"/>
</dbReference>
<evidence type="ECO:0000256" key="10">
    <source>
        <dbReference type="ARBA" id="ARBA00033102"/>
    </source>
</evidence>
<dbReference type="GO" id="GO:0034213">
    <property type="term" value="P:quinolinate catabolic process"/>
    <property type="evidence" value="ECO:0007669"/>
    <property type="project" value="TreeGrafter"/>
</dbReference>
<evidence type="ECO:0000256" key="2">
    <source>
        <dbReference type="ARBA" id="ARBA00004893"/>
    </source>
</evidence>
<dbReference type="GO" id="GO:0004514">
    <property type="term" value="F:nicotinate-nucleotide diphosphorylase (carboxylating) activity"/>
    <property type="evidence" value="ECO:0007669"/>
    <property type="project" value="UniProtKB-EC"/>
</dbReference>
<evidence type="ECO:0000256" key="4">
    <source>
        <dbReference type="ARBA" id="ARBA00011218"/>
    </source>
</evidence>
<evidence type="ECO:0000256" key="11">
    <source>
        <dbReference type="ARBA" id="ARBA00047445"/>
    </source>
</evidence>
<evidence type="ECO:0000256" key="9">
    <source>
        <dbReference type="ARBA" id="ARBA00022679"/>
    </source>
</evidence>
<dbReference type="EMBL" id="CANL01000003">
    <property type="protein sequence ID" value="CCM62366.1"/>
    <property type="molecule type" value="Genomic_DNA"/>
</dbReference>
<comment type="function">
    <text evidence="1">Involved in the catabolism of quinolinic acid (QA).</text>
</comment>
<keyword evidence="8 13" id="KW-0328">Glycosyltransferase</keyword>
<comment type="pathway">
    <text evidence="2">Cofactor biosynthesis; NAD(+) biosynthesis; nicotinate D-ribonucleotide from quinolinate: step 1/1.</text>
</comment>
<dbReference type="FunFam" id="3.90.1170.20:FF:000001">
    <property type="entry name" value="Nicotinate-nucleotide diphosphorylase (Carboxylating)"/>
    <property type="match status" value="1"/>
</dbReference>
<dbReference type="SUPFAM" id="SSF51690">
    <property type="entry name" value="Nicotinate/Quinolinate PRTase C-terminal domain-like"/>
    <property type="match status" value="1"/>
</dbReference>
<dbReference type="eggNOG" id="COG0157">
    <property type="taxonomic scope" value="Bacteria"/>
</dbReference>
<comment type="catalytic activity">
    <reaction evidence="11">
        <text>nicotinate beta-D-ribonucleotide + CO2 + diphosphate = quinolinate + 5-phospho-alpha-D-ribose 1-diphosphate + 2 H(+)</text>
        <dbReference type="Rhea" id="RHEA:12733"/>
        <dbReference type="ChEBI" id="CHEBI:15378"/>
        <dbReference type="ChEBI" id="CHEBI:16526"/>
        <dbReference type="ChEBI" id="CHEBI:29959"/>
        <dbReference type="ChEBI" id="CHEBI:33019"/>
        <dbReference type="ChEBI" id="CHEBI:57502"/>
        <dbReference type="ChEBI" id="CHEBI:58017"/>
        <dbReference type="EC" id="2.4.2.19"/>
    </reaction>
</comment>
<keyword evidence="7" id="KW-0662">Pyridine nucleotide biosynthesis</keyword>
<sequence>MAFRDTGKNGTMPGPVDDYLSPPALAVRSAVERALAEDLTPLGDLTSVLVPADAVTTAELRARQAGVLAGVDCVIETFAQVDPSLTLTWRLSDGDRLEAGSVIGTVEGHLRTVLTAERTALNFLSHLSGVATNTAAFVDRAAATGSSTRVWDTRKTTPGLRSLQKAAVRAGGGRNHRANLSDAIMVKDNHLTGLGVAEAVGLAKDRWPNRTVVVECERSDQMVVAIEAGADSVLLDNMTPEQVSECVALAAELQGSSPRRCLLEASGAITLETVAAYAATGVDLVSSGAITNSAPVLDIGLDIAT</sequence>
<protein>
    <recommendedName>
        <fullName evidence="6">Nicotinate-nucleotide pyrophosphorylase [carboxylating]</fullName>
        <ecNumber evidence="5">2.4.2.19</ecNumber>
    </recommendedName>
    <alternativeName>
        <fullName evidence="12">Probable nicotinate-nucleotide pyrophosphorylase [carboxylating]</fullName>
    </alternativeName>
    <alternativeName>
        <fullName evidence="10">Quinolinate phosphoribosyltransferase [decarboxylating]</fullName>
    </alternativeName>
</protein>
<feature type="domain" description="Quinolinate phosphoribosyl transferase C-terminal" evidence="14">
    <location>
        <begin position="130"/>
        <end position="302"/>
    </location>
</feature>
<dbReference type="Pfam" id="PF02749">
    <property type="entry name" value="QRPTase_N"/>
    <property type="match status" value="1"/>
</dbReference>
<feature type="domain" description="Quinolinate phosphoribosyl transferase N-terminal" evidence="15">
    <location>
        <begin position="44"/>
        <end position="128"/>
    </location>
</feature>
<dbReference type="InterPro" id="IPR013785">
    <property type="entry name" value="Aldolase_TIM"/>
</dbReference>
<name>R4YZC5_9ACTN</name>
<evidence type="ECO:0000256" key="13">
    <source>
        <dbReference type="PIRNR" id="PIRNR006250"/>
    </source>
</evidence>